<dbReference type="EMBL" id="LN907829">
    <property type="protein sequence ID" value="CUU26361.1"/>
    <property type="molecule type" value="Genomic_DNA"/>
</dbReference>
<dbReference type="Gene3D" id="3.40.50.720">
    <property type="entry name" value="NAD(P)-binding Rossmann-like Domain"/>
    <property type="match status" value="1"/>
</dbReference>
<evidence type="ECO:0000313" key="3">
    <source>
        <dbReference type="Proteomes" id="UP000059419"/>
    </source>
</evidence>
<accession>A0A0U5L6B7</accession>
<dbReference type="Pfam" id="PF13460">
    <property type="entry name" value="NAD_binding_10"/>
    <property type="match status" value="1"/>
</dbReference>
<keyword evidence="3" id="KW-1185">Reference proteome</keyword>
<feature type="domain" description="NAD(P)-binding" evidence="1">
    <location>
        <begin position="26"/>
        <end position="210"/>
    </location>
</feature>
<dbReference type="PATRIC" id="fig|1619313.3.peg.4305"/>
<dbReference type="InterPro" id="IPR016040">
    <property type="entry name" value="NAD(P)-bd_dom"/>
</dbReference>
<reference evidence="3" key="1">
    <citation type="submission" date="2015-11" db="EMBL/GenBank/DDBJ databases">
        <authorList>
            <person name="Blom J."/>
        </authorList>
    </citation>
    <scope>NUCLEOTIDE SEQUENCE [LARGE SCALE GENOMIC DNA]</scope>
    <source>
        <plasmid evidence="3">pEM02</plasmid>
    </source>
</reference>
<geneLocation type="plasmid" evidence="3">
    <name>pEM02</name>
</geneLocation>
<dbReference type="Proteomes" id="UP000059419">
    <property type="component" value="Plasmid pEM02"/>
</dbReference>
<organism evidence="2 3">
    <name type="scientific">Duffyella gerundensis</name>
    <dbReference type="NCBI Taxonomy" id="1619313"/>
    <lineage>
        <taxon>Bacteria</taxon>
        <taxon>Pseudomonadati</taxon>
        <taxon>Pseudomonadota</taxon>
        <taxon>Gammaproteobacteria</taxon>
        <taxon>Enterobacterales</taxon>
        <taxon>Erwiniaceae</taxon>
        <taxon>Duffyella</taxon>
    </lineage>
</organism>
<dbReference type="GO" id="GO:0016646">
    <property type="term" value="F:oxidoreductase activity, acting on the CH-NH group of donors, NAD or NADP as acceptor"/>
    <property type="evidence" value="ECO:0007669"/>
    <property type="project" value="TreeGrafter"/>
</dbReference>
<dbReference type="PANTHER" id="PTHR43355">
    <property type="entry name" value="FLAVIN REDUCTASE (NADPH)"/>
    <property type="match status" value="1"/>
</dbReference>
<dbReference type="KEGG" id="ege:EM595_p1115"/>
<evidence type="ECO:0000259" key="1">
    <source>
        <dbReference type="Pfam" id="PF13460"/>
    </source>
</evidence>
<evidence type="ECO:0000313" key="2">
    <source>
        <dbReference type="EMBL" id="CUU26361.1"/>
    </source>
</evidence>
<proteinExistence type="predicted"/>
<dbReference type="AlphaFoldDB" id="A0A0U5L6B7"/>
<dbReference type="InterPro" id="IPR036291">
    <property type="entry name" value="NAD(P)-bd_dom_sf"/>
</dbReference>
<dbReference type="SUPFAM" id="SSF51735">
    <property type="entry name" value="NAD(P)-binding Rossmann-fold domains"/>
    <property type="match status" value="1"/>
</dbReference>
<dbReference type="PANTHER" id="PTHR43355:SF2">
    <property type="entry name" value="FLAVIN REDUCTASE (NADPH)"/>
    <property type="match status" value="1"/>
</dbReference>
<protein>
    <recommendedName>
        <fullName evidence="1">NAD(P)-binding domain-containing protein</fullName>
    </recommendedName>
</protein>
<dbReference type="InterPro" id="IPR051606">
    <property type="entry name" value="Polyketide_Oxido-like"/>
</dbReference>
<name>A0A0U5L6B7_9GAMM</name>
<sequence>MCPISHATTHFMKERSEMKIALIAPTGKIGFEIAREALRQGHTVTGIVRTGRPVPEELQDVKFEVADIYDTASFGKVIHGADVLASAFGVHGEHIGELVGAAQSIISAARAADIKRVIVVGGAASLEVAPGEKLLNAPYFPSDYYPYGLAHDEAYKIYQTADDLEWTFFSPAAEISPSEKTGDYQTGGGSLLKGADGLSRISYADYAEAFVNEISQRNHIRSIMTVAHR</sequence>
<gene>
    <name evidence="2" type="ORF">EM595_p1115</name>
</gene>